<feature type="compositionally biased region" description="Polar residues" evidence="3">
    <location>
        <begin position="285"/>
        <end position="297"/>
    </location>
</feature>
<evidence type="ECO:0000256" key="1">
    <source>
        <dbReference type="ARBA" id="ARBA00006438"/>
    </source>
</evidence>
<dbReference type="EMBL" id="QPKB01000002">
    <property type="protein sequence ID" value="RWR76191.1"/>
    <property type="molecule type" value="Genomic_DNA"/>
</dbReference>
<sequence length="703" mass="79128">MKSFSSFPFFLSCLFFSLSPPLPALSFPLPTSRLLPSLSLSLSLSTPDSLFPSPCVSAPALPLCSLLSKRFQPNPPVELLTAPTAIFHLIFQQKNRSHKRGGKKKITPRHLEAKRSEGMDEAEAILLRSLENAGVSLAKGVSSIQDLTSDSLFSICSQSLSLIDDSSSFPTSLPASSSVADRFKICTEISSAIKTLGFAGDLSFHQFLYPSDEDSHKLVRFLVERLSQTSEGQLTGVVTRERFLGNEAVRHKGKEGADILSVDQNHQTLTFRMESSRPRNEKTQSGENAAPSITQQAKPRLHIDPSMVEFNNIQRLKAGLPGSSDFLTEEIPEHQLLHAHLVPRQTYGLAMAEVSDSESSKSSQNVGTRMDEDINELLEESDKLTKDTFVGGKSVAQRDGKYISELKQKLESLREQSAEIRLEIEDVNRQNKMQAEELTEKTLDVKSLEDEHVLLKEAVEMALDDENPGEFYLEEINNLEQARRNNLGELESEWNSSVTGAFKQLLEKKKISLQRSLQEQKSGGQERFLQLEKVELERKAVASKILKREEEHSKLSAELENLPNIASRKSYIQRITEITKNSRKQDTDIDRILQETRQLQIESNSIQDRLHRTYTVVDETIFRDAKNDPTRRHAYRLLTSLHESFGQISDTILATDRVRREATELEAKLATMASRSFDIDKLEADLNAIRKENDLLEQRLSHG</sequence>
<feature type="coiled-coil region" evidence="2">
    <location>
        <begin position="403"/>
        <end position="493"/>
    </location>
</feature>
<gene>
    <name evidence="7" type="ORF">CKAN_00461700</name>
</gene>
<dbReference type="PANTHER" id="PTHR15668:SF4">
    <property type="entry name" value="COILED-COIL DOMAIN-CONTAINING PROTEIN 22"/>
    <property type="match status" value="1"/>
</dbReference>
<accession>A0A443NCF8</accession>
<dbReference type="GO" id="GO:2000060">
    <property type="term" value="P:positive regulation of ubiquitin-dependent protein catabolic process"/>
    <property type="evidence" value="ECO:0007669"/>
    <property type="project" value="TreeGrafter"/>
</dbReference>
<keyword evidence="8" id="KW-1185">Reference proteome</keyword>
<dbReference type="STRING" id="337451.A0A443NCF8"/>
<dbReference type="GO" id="GO:0097602">
    <property type="term" value="F:cullin family protein binding"/>
    <property type="evidence" value="ECO:0007669"/>
    <property type="project" value="TreeGrafter"/>
</dbReference>
<feature type="chain" id="PRO_5019111019" evidence="4">
    <location>
        <begin position="27"/>
        <end position="703"/>
    </location>
</feature>
<dbReference type="OrthoDB" id="10266736at2759"/>
<dbReference type="Proteomes" id="UP000283530">
    <property type="component" value="Unassembled WGS sequence"/>
</dbReference>
<protein>
    <submittedName>
        <fullName evidence="7">Coiled-coil domain-containing protein 22 isoform X1</fullName>
    </submittedName>
</protein>
<dbReference type="AlphaFoldDB" id="A0A443NCF8"/>
<reference evidence="7 8" key="1">
    <citation type="journal article" date="2019" name="Nat. Plants">
        <title>Stout camphor tree genome fills gaps in understanding of flowering plant genome evolution.</title>
        <authorList>
            <person name="Chaw S.M."/>
            <person name="Liu Y.C."/>
            <person name="Wu Y.W."/>
            <person name="Wang H.Y."/>
            <person name="Lin C.I."/>
            <person name="Wu C.S."/>
            <person name="Ke H.M."/>
            <person name="Chang L.Y."/>
            <person name="Hsu C.Y."/>
            <person name="Yang H.T."/>
            <person name="Sudianto E."/>
            <person name="Hsu M.H."/>
            <person name="Wu K.P."/>
            <person name="Wang L.N."/>
            <person name="Leebens-Mack J.H."/>
            <person name="Tsai I.J."/>
        </authorList>
    </citation>
    <scope>NUCLEOTIDE SEQUENCE [LARGE SCALE GENOMIC DNA]</scope>
    <source>
        <strain evidence="8">cv. Chaw 1501</strain>
        <tissue evidence="7">Young leaves</tissue>
    </source>
</reference>
<evidence type="ECO:0000313" key="7">
    <source>
        <dbReference type="EMBL" id="RWR76191.1"/>
    </source>
</evidence>
<evidence type="ECO:0000256" key="4">
    <source>
        <dbReference type="SAM" id="SignalP"/>
    </source>
</evidence>
<evidence type="ECO:0000256" key="2">
    <source>
        <dbReference type="SAM" id="Coils"/>
    </source>
</evidence>
<feature type="domain" description="CCDC22 N-terminal" evidence="6">
    <location>
        <begin position="119"/>
        <end position="227"/>
    </location>
</feature>
<dbReference type="InterPro" id="IPR008530">
    <property type="entry name" value="CCDC22"/>
</dbReference>
<evidence type="ECO:0000259" key="6">
    <source>
        <dbReference type="Pfam" id="PF21674"/>
    </source>
</evidence>
<comment type="similarity">
    <text evidence="1">Belongs to the CCDC22 family.</text>
</comment>
<comment type="caution">
    <text evidence="7">The sequence shown here is derived from an EMBL/GenBank/DDBJ whole genome shotgun (WGS) entry which is preliminary data.</text>
</comment>
<organism evidence="7 8">
    <name type="scientific">Cinnamomum micranthum f. kanehirae</name>
    <dbReference type="NCBI Taxonomy" id="337451"/>
    <lineage>
        <taxon>Eukaryota</taxon>
        <taxon>Viridiplantae</taxon>
        <taxon>Streptophyta</taxon>
        <taxon>Embryophyta</taxon>
        <taxon>Tracheophyta</taxon>
        <taxon>Spermatophyta</taxon>
        <taxon>Magnoliopsida</taxon>
        <taxon>Magnoliidae</taxon>
        <taxon>Laurales</taxon>
        <taxon>Lauraceae</taxon>
        <taxon>Cinnamomum</taxon>
    </lineage>
</organism>
<dbReference type="PANTHER" id="PTHR15668">
    <property type="entry name" value="JM1 PROTEIN"/>
    <property type="match status" value="1"/>
</dbReference>
<evidence type="ECO:0000259" key="5">
    <source>
        <dbReference type="Pfam" id="PF05667"/>
    </source>
</evidence>
<evidence type="ECO:0000313" key="8">
    <source>
        <dbReference type="Proteomes" id="UP000283530"/>
    </source>
</evidence>
<keyword evidence="4" id="KW-0732">Signal</keyword>
<evidence type="ECO:0000256" key="3">
    <source>
        <dbReference type="SAM" id="MobiDB-lite"/>
    </source>
</evidence>
<dbReference type="Pfam" id="PF21674">
    <property type="entry name" value="CCDC22_N"/>
    <property type="match status" value="1"/>
</dbReference>
<dbReference type="InterPro" id="IPR048349">
    <property type="entry name" value="CCDC22_N"/>
</dbReference>
<feature type="signal peptide" evidence="4">
    <location>
        <begin position="1"/>
        <end position="26"/>
    </location>
</feature>
<feature type="compositionally biased region" description="Basic and acidic residues" evidence="3">
    <location>
        <begin position="274"/>
        <end position="284"/>
    </location>
</feature>
<feature type="region of interest" description="Disordered" evidence="3">
    <location>
        <begin position="273"/>
        <end position="297"/>
    </location>
</feature>
<keyword evidence="2" id="KW-0175">Coiled coil</keyword>
<proteinExistence type="inferred from homology"/>
<name>A0A443NCF8_9MAGN</name>
<dbReference type="Pfam" id="PF05667">
    <property type="entry name" value="CCDC22_CC"/>
    <property type="match status" value="1"/>
</dbReference>
<feature type="domain" description="CCDC22 coiled-coil" evidence="5">
    <location>
        <begin position="393"/>
        <end position="673"/>
    </location>
</feature>
<dbReference type="InterPro" id="IPR048348">
    <property type="entry name" value="CCDC22_CC"/>
</dbReference>